<feature type="compositionally biased region" description="Pro residues" evidence="1">
    <location>
        <begin position="31"/>
        <end position="41"/>
    </location>
</feature>
<dbReference type="RefSeq" id="WP_198502331.1">
    <property type="nucleotide sequence ID" value="NZ_CP065959.1"/>
</dbReference>
<protein>
    <submittedName>
        <fullName evidence="2">Uncharacterized protein</fullName>
    </submittedName>
</protein>
<gene>
    <name evidence="2" type="ORF">I8755_10040</name>
</gene>
<accession>A0A7T4PEG7</accession>
<proteinExistence type="predicted"/>
<evidence type="ECO:0000313" key="3">
    <source>
        <dbReference type="Proteomes" id="UP000596130"/>
    </source>
</evidence>
<organism evidence="2 3">
    <name type="scientific">Streptomyces alfalfae</name>
    <dbReference type="NCBI Taxonomy" id="1642299"/>
    <lineage>
        <taxon>Bacteria</taxon>
        <taxon>Bacillati</taxon>
        <taxon>Actinomycetota</taxon>
        <taxon>Actinomycetes</taxon>
        <taxon>Kitasatosporales</taxon>
        <taxon>Streptomycetaceae</taxon>
        <taxon>Streptomyces</taxon>
    </lineage>
</organism>
<evidence type="ECO:0000256" key="1">
    <source>
        <dbReference type="SAM" id="MobiDB-lite"/>
    </source>
</evidence>
<reference evidence="2 3" key="1">
    <citation type="submission" date="2020-12" db="EMBL/GenBank/DDBJ databases">
        <title>Identification and biosynthesis of polyene macrolides produced by Streptomyces alfalfae Men-myco-93-63.</title>
        <authorList>
            <person name="Liu D."/>
            <person name="Li Y."/>
            <person name="Liu L."/>
            <person name="Han X."/>
            <person name="Shen F."/>
        </authorList>
    </citation>
    <scope>NUCLEOTIDE SEQUENCE [LARGE SCALE GENOMIC DNA]</scope>
    <source>
        <strain evidence="2 3">Men-myco-93-63</strain>
    </source>
</reference>
<name>A0A7T4PEG7_9ACTN</name>
<sequence>MEREGPLRAGRAGLVTTVVLSRSAVRNAVDGPPPVPSPTPSAPCGAFDADPRAAGAVHRGEGGACRAGADLKAFATPDGSAELPRVRWLRAGP</sequence>
<dbReference type="Proteomes" id="UP000596130">
    <property type="component" value="Chromosome"/>
</dbReference>
<dbReference type="EMBL" id="CP065959">
    <property type="protein sequence ID" value="QQC88711.1"/>
    <property type="molecule type" value="Genomic_DNA"/>
</dbReference>
<feature type="region of interest" description="Disordered" evidence="1">
    <location>
        <begin position="27"/>
        <end position="47"/>
    </location>
</feature>
<dbReference type="AlphaFoldDB" id="A0A7T4PEG7"/>
<evidence type="ECO:0000313" key="2">
    <source>
        <dbReference type="EMBL" id="QQC88711.1"/>
    </source>
</evidence>